<dbReference type="Proteomes" id="UP000322667">
    <property type="component" value="Chromosome D04"/>
</dbReference>
<gene>
    <name evidence="2" type="ORF">ES332_D04G010300v1</name>
</gene>
<keyword evidence="3" id="KW-1185">Reference proteome</keyword>
<organism evidence="2 3">
    <name type="scientific">Gossypium tomentosum</name>
    <name type="common">Hawaiian cotton</name>
    <name type="synonym">Gossypium sandvicense</name>
    <dbReference type="NCBI Taxonomy" id="34277"/>
    <lineage>
        <taxon>Eukaryota</taxon>
        <taxon>Viridiplantae</taxon>
        <taxon>Streptophyta</taxon>
        <taxon>Embryophyta</taxon>
        <taxon>Tracheophyta</taxon>
        <taxon>Spermatophyta</taxon>
        <taxon>Magnoliopsida</taxon>
        <taxon>eudicotyledons</taxon>
        <taxon>Gunneridae</taxon>
        <taxon>Pentapetalae</taxon>
        <taxon>rosids</taxon>
        <taxon>malvids</taxon>
        <taxon>Malvales</taxon>
        <taxon>Malvaceae</taxon>
        <taxon>Malvoideae</taxon>
        <taxon>Gossypium</taxon>
    </lineage>
</organism>
<accession>A0A5D2LAW8</accession>
<feature type="region of interest" description="Disordered" evidence="1">
    <location>
        <begin position="1"/>
        <end position="66"/>
    </location>
</feature>
<protein>
    <submittedName>
        <fullName evidence="2">Uncharacterized protein</fullName>
    </submittedName>
</protein>
<evidence type="ECO:0000313" key="2">
    <source>
        <dbReference type="EMBL" id="TYH75303.1"/>
    </source>
</evidence>
<dbReference type="AlphaFoldDB" id="A0A5D2LAW8"/>
<feature type="compositionally biased region" description="Low complexity" evidence="1">
    <location>
        <begin position="1"/>
        <end position="10"/>
    </location>
</feature>
<evidence type="ECO:0000313" key="3">
    <source>
        <dbReference type="Proteomes" id="UP000322667"/>
    </source>
</evidence>
<name>A0A5D2LAW8_GOSTO</name>
<reference evidence="2 3" key="1">
    <citation type="submission" date="2019-07" db="EMBL/GenBank/DDBJ databases">
        <title>WGS assembly of Gossypium tomentosum.</title>
        <authorList>
            <person name="Chen Z.J."/>
            <person name="Sreedasyam A."/>
            <person name="Ando A."/>
            <person name="Song Q."/>
            <person name="De L."/>
            <person name="Hulse-Kemp A."/>
            <person name="Ding M."/>
            <person name="Ye W."/>
            <person name="Kirkbride R."/>
            <person name="Jenkins J."/>
            <person name="Plott C."/>
            <person name="Lovell J."/>
            <person name="Lin Y.-M."/>
            <person name="Vaughn R."/>
            <person name="Liu B."/>
            <person name="Li W."/>
            <person name="Simpson S."/>
            <person name="Scheffler B."/>
            <person name="Saski C."/>
            <person name="Grover C."/>
            <person name="Hu G."/>
            <person name="Conover J."/>
            <person name="Carlson J."/>
            <person name="Shu S."/>
            <person name="Boston L."/>
            <person name="Williams M."/>
            <person name="Peterson D."/>
            <person name="Mcgee K."/>
            <person name="Jones D."/>
            <person name="Wendel J."/>
            <person name="Stelly D."/>
            <person name="Grimwood J."/>
            <person name="Schmutz J."/>
        </authorList>
    </citation>
    <scope>NUCLEOTIDE SEQUENCE [LARGE SCALE GENOMIC DNA]</scope>
    <source>
        <strain evidence="2">7179.01</strain>
    </source>
</reference>
<feature type="compositionally biased region" description="Polar residues" evidence="1">
    <location>
        <begin position="20"/>
        <end position="35"/>
    </location>
</feature>
<dbReference type="EMBL" id="CM017626">
    <property type="protein sequence ID" value="TYH75303.1"/>
    <property type="molecule type" value="Genomic_DNA"/>
</dbReference>
<proteinExistence type="predicted"/>
<evidence type="ECO:0000256" key="1">
    <source>
        <dbReference type="SAM" id="MobiDB-lite"/>
    </source>
</evidence>
<sequence>MEISSSASPEPSEKEHGSVVGNNGQDPVKSNQDTNPGEAEATKELGFNSESQNAMPQFDKRGRKAAKRIAFSDSDFESDGDLSMANMVKLVEEKRKTLEDQTNED</sequence>